<feature type="transmembrane region" description="Helical" evidence="8">
    <location>
        <begin position="306"/>
        <end position="324"/>
    </location>
</feature>
<dbReference type="Pfam" id="PF13231">
    <property type="entry name" value="PMT_2"/>
    <property type="match status" value="1"/>
</dbReference>
<evidence type="ECO:0000256" key="7">
    <source>
        <dbReference type="ARBA" id="ARBA00023136"/>
    </source>
</evidence>
<reference evidence="10 11" key="1">
    <citation type="submission" date="2020-08" db="EMBL/GenBank/DDBJ databases">
        <title>Cohnella phylogeny.</title>
        <authorList>
            <person name="Dunlap C."/>
        </authorList>
    </citation>
    <scope>NUCLEOTIDE SEQUENCE [LARGE SCALE GENOMIC DNA]</scope>
    <source>
        <strain evidence="10 11">DSM 28246</strain>
    </source>
</reference>
<organism evidence="10 11">
    <name type="scientific">Cohnella nanjingensis</name>
    <dbReference type="NCBI Taxonomy" id="1387779"/>
    <lineage>
        <taxon>Bacteria</taxon>
        <taxon>Bacillati</taxon>
        <taxon>Bacillota</taxon>
        <taxon>Bacilli</taxon>
        <taxon>Bacillales</taxon>
        <taxon>Paenibacillaceae</taxon>
        <taxon>Cohnella</taxon>
    </lineage>
</organism>
<sequence length="418" mass="46357">MFIATFKAGAGRRSRWHLAVLAAIIVLAAYLRFDFVASVAHKVSHDTINYDIMVRQLLEKGIYAYKDTEPNAQVTPGYPLLMAAVYEAVDYKHHDPYPAIRYLQVLMSVATVYLIYLLARKLGGQAVGWIAALAAAIYPPFVWTTGAILTETMAALFFTLYVYLQLLVFERRTWLSALLAGLAMGVTVLTRSEFLILIGASYVFLWLWKRDFVGTLKLLACTVLGAAVVLSPWVIRNAVTLHELVVASTQVNPFAAGTYPNKNYEDGLVDRHGKTQMEVAKERLRVGFSEHTWTFVKWYTVGKLKYIYGGMFFGSGHSPIYPVIPMRGAYHLGIVGMGVVSILALARRWRQPAALLAVLLVVISATRLAFVPEYRYNFTAMPLFIVIDVLVGAAIVKALVSLRRPKPAAASETRGNAG</sequence>
<feature type="transmembrane region" description="Helical" evidence="8">
    <location>
        <begin position="330"/>
        <end position="346"/>
    </location>
</feature>
<evidence type="ECO:0000256" key="2">
    <source>
        <dbReference type="ARBA" id="ARBA00022475"/>
    </source>
</evidence>
<keyword evidence="2" id="KW-1003">Cell membrane</keyword>
<keyword evidence="6 8" id="KW-1133">Transmembrane helix</keyword>
<keyword evidence="7 8" id="KW-0472">Membrane</keyword>
<name>A0A7X0VEH0_9BACL</name>
<dbReference type="InterPro" id="IPR050297">
    <property type="entry name" value="LipidA_mod_glycosyltrf_83"/>
</dbReference>
<gene>
    <name evidence="10" type="ORF">H7C19_09910</name>
</gene>
<evidence type="ECO:0000256" key="4">
    <source>
        <dbReference type="ARBA" id="ARBA00022679"/>
    </source>
</evidence>
<evidence type="ECO:0000256" key="3">
    <source>
        <dbReference type="ARBA" id="ARBA00022676"/>
    </source>
</evidence>
<dbReference type="PANTHER" id="PTHR33908:SF11">
    <property type="entry name" value="MEMBRANE PROTEIN"/>
    <property type="match status" value="1"/>
</dbReference>
<keyword evidence="3" id="KW-0328">Glycosyltransferase</keyword>
<protein>
    <submittedName>
        <fullName evidence="10">Glycosyltransferase family 39 protein</fullName>
    </submittedName>
</protein>
<evidence type="ECO:0000259" key="9">
    <source>
        <dbReference type="Pfam" id="PF13231"/>
    </source>
</evidence>
<dbReference type="Proteomes" id="UP000547209">
    <property type="component" value="Unassembled WGS sequence"/>
</dbReference>
<keyword evidence="4 10" id="KW-0808">Transferase</keyword>
<dbReference type="PANTHER" id="PTHR33908">
    <property type="entry name" value="MANNOSYLTRANSFERASE YKCB-RELATED"/>
    <property type="match status" value="1"/>
</dbReference>
<dbReference type="GO" id="GO:0016763">
    <property type="term" value="F:pentosyltransferase activity"/>
    <property type="evidence" value="ECO:0007669"/>
    <property type="project" value="TreeGrafter"/>
</dbReference>
<feature type="transmembrane region" description="Helical" evidence="8">
    <location>
        <begin position="152"/>
        <end position="169"/>
    </location>
</feature>
<feature type="transmembrane region" description="Helical" evidence="8">
    <location>
        <begin position="214"/>
        <end position="235"/>
    </location>
</feature>
<feature type="transmembrane region" description="Helical" evidence="8">
    <location>
        <begin position="99"/>
        <end position="119"/>
    </location>
</feature>
<evidence type="ECO:0000256" key="5">
    <source>
        <dbReference type="ARBA" id="ARBA00022692"/>
    </source>
</evidence>
<evidence type="ECO:0000256" key="8">
    <source>
        <dbReference type="SAM" id="Phobius"/>
    </source>
</evidence>
<dbReference type="AlphaFoldDB" id="A0A7X0VEH0"/>
<feature type="transmembrane region" description="Helical" evidence="8">
    <location>
        <begin position="126"/>
        <end position="146"/>
    </location>
</feature>
<evidence type="ECO:0000313" key="11">
    <source>
        <dbReference type="Proteomes" id="UP000547209"/>
    </source>
</evidence>
<feature type="transmembrane region" description="Helical" evidence="8">
    <location>
        <begin position="16"/>
        <end position="33"/>
    </location>
</feature>
<feature type="transmembrane region" description="Helical" evidence="8">
    <location>
        <begin position="181"/>
        <end position="208"/>
    </location>
</feature>
<dbReference type="EMBL" id="JACJVP010000014">
    <property type="protein sequence ID" value="MBB6671002.1"/>
    <property type="molecule type" value="Genomic_DNA"/>
</dbReference>
<evidence type="ECO:0000256" key="1">
    <source>
        <dbReference type="ARBA" id="ARBA00004651"/>
    </source>
</evidence>
<dbReference type="RefSeq" id="WP_185142492.1">
    <property type="nucleotide sequence ID" value="NZ_JACJVP010000014.1"/>
</dbReference>
<feature type="domain" description="Glycosyltransferase RgtA/B/C/D-like" evidence="9">
    <location>
        <begin position="98"/>
        <end position="235"/>
    </location>
</feature>
<comment type="subcellular location">
    <subcellularLocation>
        <location evidence="1">Cell membrane</location>
        <topology evidence="1">Multi-pass membrane protein</topology>
    </subcellularLocation>
</comment>
<comment type="caution">
    <text evidence="10">The sequence shown here is derived from an EMBL/GenBank/DDBJ whole genome shotgun (WGS) entry which is preliminary data.</text>
</comment>
<proteinExistence type="predicted"/>
<dbReference type="GO" id="GO:0005886">
    <property type="term" value="C:plasma membrane"/>
    <property type="evidence" value="ECO:0007669"/>
    <property type="project" value="UniProtKB-SubCell"/>
</dbReference>
<feature type="transmembrane region" description="Helical" evidence="8">
    <location>
        <begin position="376"/>
        <end position="396"/>
    </location>
</feature>
<accession>A0A7X0VEH0</accession>
<dbReference type="InterPro" id="IPR038731">
    <property type="entry name" value="RgtA/B/C-like"/>
</dbReference>
<evidence type="ECO:0000256" key="6">
    <source>
        <dbReference type="ARBA" id="ARBA00022989"/>
    </source>
</evidence>
<feature type="transmembrane region" description="Helical" evidence="8">
    <location>
        <begin position="353"/>
        <end position="370"/>
    </location>
</feature>
<dbReference type="GO" id="GO:0009103">
    <property type="term" value="P:lipopolysaccharide biosynthetic process"/>
    <property type="evidence" value="ECO:0007669"/>
    <property type="project" value="UniProtKB-ARBA"/>
</dbReference>
<keyword evidence="5 8" id="KW-0812">Transmembrane</keyword>
<keyword evidence="11" id="KW-1185">Reference proteome</keyword>
<evidence type="ECO:0000313" key="10">
    <source>
        <dbReference type="EMBL" id="MBB6671002.1"/>
    </source>
</evidence>